<dbReference type="OrthoDB" id="444540at2759"/>
<comment type="caution">
    <text evidence="1">The sequence shown here is derived from an EMBL/GenBank/DDBJ whole genome shotgun (WGS) entry which is preliminary data.</text>
</comment>
<gene>
    <name evidence="1" type="ORF">TraAM80_03434</name>
</gene>
<dbReference type="Proteomes" id="UP000283634">
    <property type="component" value="Unassembled WGS sequence"/>
</dbReference>
<dbReference type="OMA" id="MSPFEEH"/>
<reference evidence="1 2" key="1">
    <citation type="journal article" date="2018" name="BMC Genomics">
        <title>Genomic comparison of Trypanosoma conorhini and Trypanosoma rangeli to Trypanosoma cruzi strains of high and low virulence.</title>
        <authorList>
            <person name="Bradwell K.R."/>
            <person name="Koparde V.N."/>
            <person name="Matveyev A.V."/>
            <person name="Serrano M.G."/>
            <person name="Alves J.M."/>
            <person name="Parikh H."/>
            <person name="Huang B."/>
            <person name="Lee V."/>
            <person name="Espinosa-Alvarez O."/>
            <person name="Ortiz P.A."/>
            <person name="Costa-Martins A.G."/>
            <person name="Teixeira M.M."/>
            <person name="Buck G.A."/>
        </authorList>
    </citation>
    <scope>NUCLEOTIDE SEQUENCE [LARGE SCALE GENOMIC DNA]</scope>
    <source>
        <strain evidence="1 2">AM80</strain>
    </source>
</reference>
<sequence>MLLDTTAESLLRDPQYLLRLYHRITQNLVKCETSSFLRLLSPSFTQLDTRYRVRSHMHAIELWPLKGILRQIFPASTVSDRELLILLAMLPLDGDGDTGTANGIDDIRVSPVMLLLRLRQMCPMQASLFLEMSRCIDARPQRPHPYDSICGKALMKCIQEGNTKACVLETATILDFLTESYGMTLSEALCLTEYCSMGPPPSSSTVAIDGSYLFAFLYQRPLPSDVRFALLMSVFAEGVCDPNRAGSSGTLALIDGLRRLSLKPDHDMKLNEHSNVYIDTGMDLGKSFLTPQSFEELCKYLRVGLSLEEVRQLFYYLHEGHEERVSVCTLLREFTRHFIPVSKSLFIIVEEAVRRYVVKMGGMLAIPRLHLALPDGPLSIAGFISVLRGAGVPDAVSDVELEWLRFKGQDRERFVMLLSGELSTKREALVRQLFDQLKKNVGEITQKQETVELERVLALFHPEKVEDALMGDADDWRFVMRQCFGENASTMLSYDCFLYFWRAVSAACNDDSIFTMILWRSFNMHSSR</sequence>
<protein>
    <submittedName>
        <fullName evidence="1">Putative vesicle-fusing ATPase</fullName>
    </submittedName>
</protein>
<organism evidence="1 2">
    <name type="scientific">Trypanosoma rangeli</name>
    <dbReference type="NCBI Taxonomy" id="5698"/>
    <lineage>
        <taxon>Eukaryota</taxon>
        <taxon>Discoba</taxon>
        <taxon>Euglenozoa</taxon>
        <taxon>Kinetoplastea</taxon>
        <taxon>Metakinetoplastina</taxon>
        <taxon>Trypanosomatida</taxon>
        <taxon>Trypanosomatidae</taxon>
        <taxon>Trypanosoma</taxon>
        <taxon>Herpetosoma</taxon>
    </lineage>
</organism>
<name>A0A3R7M1T0_TRYRA</name>
<evidence type="ECO:0000313" key="2">
    <source>
        <dbReference type="Proteomes" id="UP000283634"/>
    </source>
</evidence>
<accession>A0A3R7M1T0</accession>
<dbReference type="AlphaFoldDB" id="A0A3R7M1T0"/>
<dbReference type="EMBL" id="MKGL01000086">
    <property type="protein sequence ID" value="RNF07458.1"/>
    <property type="molecule type" value="Genomic_DNA"/>
</dbReference>
<dbReference type="Gene3D" id="1.10.238.10">
    <property type="entry name" value="EF-hand"/>
    <property type="match status" value="1"/>
</dbReference>
<dbReference type="RefSeq" id="XP_029239843.1">
    <property type="nucleotide sequence ID" value="XM_029380406.1"/>
</dbReference>
<proteinExistence type="predicted"/>
<dbReference type="GeneID" id="40327367"/>
<dbReference type="VEuPathDB" id="TriTrypDB:TRSC58_06877"/>
<evidence type="ECO:0000313" key="1">
    <source>
        <dbReference type="EMBL" id="RNF07458.1"/>
    </source>
</evidence>
<keyword evidence="2" id="KW-1185">Reference proteome</keyword>